<organism evidence="2 3">
    <name type="scientific">Orchesella cincta</name>
    <name type="common">Springtail</name>
    <name type="synonym">Podura cincta</name>
    <dbReference type="NCBI Taxonomy" id="48709"/>
    <lineage>
        <taxon>Eukaryota</taxon>
        <taxon>Metazoa</taxon>
        <taxon>Ecdysozoa</taxon>
        <taxon>Arthropoda</taxon>
        <taxon>Hexapoda</taxon>
        <taxon>Collembola</taxon>
        <taxon>Entomobryomorpha</taxon>
        <taxon>Entomobryoidea</taxon>
        <taxon>Orchesellidae</taxon>
        <taxon>Orchesellinae</taxon>
        <taxon>Orchesella</taxon>
    </lineage>
</organism>
<sequence length="268" mass="29983">MRVTFLPTPQFRCRVLLFFSLISINSDIVKSLSEMQPCHDSTKGDGKHTNITLTNIDDALDSLYKAIKTNASFEEECNDSVEINSTEISLVRLMEKFEIRRSFYSQGLWGNCAEDGAQKLIEDINTLKNIATGDNGTSAGMSITLCDRDQLLECHPTFKKCQCITDDRDFRNIVSEYWDNEEEISAKDAKGKSLGRDGCVLVTGSNCPVANESPFLCIPGSNCLTKKGLKPCVLHNLRDSISSRSKRSVSSRYSFFKDTYPTIHCQCP</sequence>
<reference evidence="2 3" key="1">
    <citation type="journal article" date="2016" name="Genome Biol. Evol.">
        <title>Gene Family Evolution Reflects Adaptation to Soil Environmental Stressors in the Genome of the Collembolan Orchesella cincta.</title>
        <authorList>
            <person name="Faddeeva-Vakhrusheva A."/>
            <person name="Derks M.F."/>
            <person name="Anvar S.Y."/>
            <person name="Agamennone V."/>
            <person name="Suring W."/>
            <person name="Smit S."/>
            <person name="van Straalen N.M."/>
            <person name="Roelofs D."/>
        </authorList>
    </citation>
    <scope>NUCLEOTIDE SEQUENCE [LARGE SCALE GENOMIC DNA]</scope>
    <source>
        <tissue evidence="2">Mixed pool</tissue>
    </source>
</reference>
<gene>
    <name evidence="2" type="ORF">Ocin01_09458</name>
</gene>
<keyword evidence="1" id="KW-0732">Signal</keyword>
<keyword evidence="3" id="KW-1185">Reference proteome</keyword>
<dbReference type="Proteomes" id="UP000094527">
    <property type="component" value="Unassembled WGS sequence"/>
</dbReference>
<evidence type="ECO:0000256" key="1">
    <source>
        <dbReference type="SAM" id="SignalP"/>
    </source>
</evidence>
<name>A0A1D2MVW8_ORCCI</name>
<comment type="caution">
    <text evidence="2">The sequence shown here is derived from an EMBL/GenBank/DDBJ whole genome shotgun (WGS) entry which is preliminary data.</text>
</comment>
<dbReference type="EMBL" id="LJIJ01000461">
    <property type="protein sequence ID" value="ODM97223.1"/>
    <property type="molecule type" value="Genomic_DNA"/>
</dbReference>
<accession>A0A1D2MVW8</accession>
<evidence type="ECO:0000313" key="3">
    <source>
        <dbReference type="Proteomes" id="UP000094527"/>
    </source>
</evidence>
<protein>
    <submittedName>
        <fullName evidence="2">Uncharacterized protein</fullName>
    </submittedName>
</protein>
<proteinExistence type="predicted"/>
<feature type="signal peptide" evidence="1">
    <location>
        <begin position="1"/>
        <end position="31"/>
    </location>
</feature>
<dbReference type="AlphaFoldDB" id="A0A1D2MVW8"/>
<feature type="chain" id="PRO_5008904632" evidence="1">
    <location>
        <begin position="32"/>
        <end position="268"/>
    </location>
</feature>
<evidence type="ECO:0000313" key="2">
    <source>
        <dbReference type="EMBL" id="ODM97223.1"/>
    </source>
</evidence>